<gene>
    <name evidence="9" type="ORF">FKZ61_15315</name>
</gene>
<feature type="domain" description="Glycoside hydrolase family 29 N-terminal" evidence="8">
    <location>
        <begin position="10"/>
        <end position="316"/>
    </location>
</feature>
<dbReference type="Gene3D" id="3.20.20.80">
    <property type="entry name" value="Glycosidases"/>
    <property type="match status" value="1"/>
</dbReference>
<dbReference type="AlphaFoldDB" id="A0A540VDL7"/>
<organism evidence="9 10">
    <name type="scientific">Litorilinea aerophila</name>
    <dbReference type="NCBI Taxonomy" id="1204385"/>
    <lineage>
        <taxon>Bacteria</taxon>
        <taxon>Bacillati</taxon>
        <taxon>Chloroflexota</taxon>
        <taxon>Caldilineae</taxon>
        <taxon>Caldilineales</taxon>
        <taxon>Caldilineaceae</taxon>
        <taxon>Litorilinea</taxon>
    </lineage>
</organism>
<evidence type="ECO:0000256" key="7">
    <source>
        <dbReference type="PIRSR" id="PIRSR001092-1"/>
    </source>
</evidence>
<dbReference type="GO" id="GO:0006004">
    <property type="term" value="P:fucose metabolic process"/>
    <property type="evidence" value="ECO:0007669"/>
    <property type="project" value="InterPro"/>
</dbReference>
<accession>A0A540VDL7</accession>
<evidence type="ECO:0000313" key="10">
    <source>
        <dbReference type="Proteomes" id="UP000317371"/>
    </source>
</evidence>
<dbReference type="GO" id="GO:0004560">
    <property type="term" value="F:alpha-L-fucosidase activity"/>
    <property type="evidence" value="ECO:0007669"/>
    <property type="project" value="InterPro"/>
</dbReference>
<dbReference type="PANTHER" id="PTHR10030:SF37">
    <property type="entry name" value="ALPHA-L-FUCOSIDASE-RELATED"/>
    <property type="match status" value="1"/>
</dbReference>
<dbReference type="Pfam" id="PF01120">
    <property type="entry name" value="Alpha_L_fucos"/>
    <property type="match status" value="1"/>
</dbReference>
<dbReference type="InterPro" id="IPR017853">
    <property type="entry name" value="GH"/>
</dbReference>
<dbReference type="Proteomes" id="UP000317371">
    <property type="component" value="Unassembled WGS sequence"/>
</dbReference>
<keyword evidence="4" id="KW-0732">Signal</keyword>
<evidence type="ECO:0000259" key="8">
    <source>
        <dbReference type="Pfam" id="PF01120"/>
    </source>
</evidence>
<dbReference type="PRINTS" id="PR00741">
    <property type="entry name" value="GLHYDRLASE29"/>
</dbReference>
<dbReference type="GO" id="GO:0016139">
    <property type="term" value="P:glycoside catabolic process"/>
    <property type="evidence" value="ECO:0007669"/>
    <property type="project" value="TreeGrafter"/>
</dbReference>
<name>A0A540VDL7_9CHLR</name>
<evidence type="ECO:0000256" key="2">
    <source>
        <dbReference type="ARBA" id="ARBA00007951"/>
    </source>
</evidence>
<dbReference type="InterPro" id="IPR016286">
    <property type="entry name" value="FUC_metazoa-typ"/>
</dbReference>
<dbReference type="SUPFAM" id="SSF51445">
    <property type="entry name" value="(Trans)glycosidases"/>
    <property type="match status" value="1"/>
</dbReference>
<dbReference type="OrthoDB" id="107551at2"/>
<comment type="function">
    <text evidence="1">Alpha-L-fucosidase is responsible for hydrolyzing the alpha-1,6-linked fucose joined to the reducing-end N-acetylglucosamine of the carbohydrate moieties of glycoproteins.</text>
</comment>
<dbReference type="InterPro" id="IPR057739">
    <property type="entry name" value="Glyco_hydro_29_N"/>
</dbReference>
<sequence length="437" mass="49613">MSTSSSSVQESAGAARNFQAAAAQTGNRPERLAWFQDQALGLFIHWSVDVQLGSVISHSLVGASPDYCHRYFNELPRTFNPTRFDPDEWARLAKVAGMRYVVFTTKHHNGFCMFETQTTDFNVLNTPFGRDVTREVVEAFRRWGIAIGFYFSPDDFWMLHRQGHEISRDSVEADPRHNPELMAHNQAQVRELLTQYGPVDVIFFDGQAEGLKQLAWELQPDIVVTRGDLATPEQHIPDQAIPGPWEACFTLGTQWAYKPTNEVYKSGTQLIQMLIETRAKGGNLLLNVGPKPDGTLPVEQEARIQEMGLWLFVNGEAIYQVRPYNPIRETLTLDHTAWYTQARDGSAIYAIITGSPWTYGERKVLTLKNVRASDQSTVSLLGQSGRVLEYRPDVNPEARWEQDERGLHISAMRAQRLYNDRRWPNPVTLKITHPATP</sequence>
<dbReference type="GO" id="GO:0005764">
    <property type="term" value="C:lysosome"/>
    <property type="evidence" value="ECO:0007669"/>
    <property type="project" value="TreeGrafter"/>
</dbReference>
<dbReference type="SMART" id="SM00812">
    <property type="entry name" value="Alpha_L_fucos"/>
    <property type="match status" value="1"/>
</dbReference>
<proteinExistence type="inferred from homology"/>
<dbReference type="InterPro" id="IPR000933">
    <property type="entry name" value="Glyco_hydro_29"/>
</dbReference>
<evidence type="ECO:0000256" key="3">
    <source>
        <dbReference type="ARBA" id="ARBA00012662"/>
    </source>
</evidence>
<keyword evidence="6" id="KW-0326">Glycosidase</keyword>
<dbReference type="PANTHER" id="PTHR10030">
    <property type="entry name" value="ALPHA-L-FUCOSIDASE"/>
    <property type="match status" value="1"/>
</dbReference>
<evidence type="ECO:0000256" key="6">
    <source>
        <dbReference type="ARBA" id="ARBA00023295"/>
    </source>
</evidence>
<comment type="similarity">
    <text evidence="2">Belongs to the glycosyl hydrolase 29 family.</text>
</comment>
<dbReference type="EC" id="3.2.1.51" evidence="3"/>
<evidence type="ECO:0000256" key="5">
    <source>
        <dbReference type="ARBA" id="ARBA00022801"/>
    </source>
</evidence>
<evidence type="ECO:0000256" key="1">
    <source>
        <dbReference type="ARBA" id="ARBA00004071"/>
    </source>
</evidence>
<reference evidence="9 10" key="1">
    <citation type="submission" date="2019-06" db="EMBL/GenBank/DDBJ databases">
        <title>Genome sequence of Litorilinea aerophila BAA-2444.</title>
        <authorList>
            <person name="Maclea K.S."/>
            <person name="Maurais E.G."/>
            <person name="Iannazzi L.C."/>
        </authorList>
    </citation>
    <scope>NUCLEOTIDE SEQUENCE [LARGE SCALE GENOMIC DNA]</scope>
    <source>
        <strain evidence="9 10">ATCC BAA-2444</strain>
    </source>
</reference>
<dbReference type="PIRSF" id="PIRSF001092">
    <property type="entry name" value="Alpha-L-fucosidase"/>
    <property type="match status" value="1"/>
</dbReference>
<keyword evidence="10" id="KW-1185">Reference proteome</keyword>
<dbReference type="Gene3D" id="2.60.40.1180">
    <property type="entry name" value="Golgi alpha-mannosidase II"/>
    <property type="match status" value="1"/>
</dbReference>
<dbReference type="InterPro" id="IPR013780">
    <property type="entry name" value="Glyco_hydro_b"/>
</dbReference>
<dbReference type="EMBL" id="VIGC01000020">
    <property type="protein sequence ID" value="TQE94792.1"/>
    <property type="molecule type" value="Genomic_DNA"/>
</dbReference>
<evidence type="ECO:0000256" key="4">
    <source>
        <dbReference type="ARBA" id="ARBA00022729"/>
    </source>
</evidence>
<keyword evidence="5" id="KW-0378">Hydrolase</keyword>
<evidence type="ECO:0000313" key="9">
    <source>
        <dbReference type="EMBL" id="TQE94792.1"/>
    </source>
</evidence>
<comment type="caution">
    <text evidence="9">The sequence shown here is derived from an EMBL/GenBank/DDBJ whole genome shotgun (WGS) entry which is preliminary data.</text>
</comment>
<protein>
    <recommendedName>
        <fullName evidence="3">alpha-L-fucosidase</fullName>
        <ecNumber evidence="3">3.2.1.51</ecNumber>
    </recommendedName>
</protein>
<feature type="site" description="May be important for catalysis" evidence="7">
    <location>
        <position position="248"/>
    </location>
</feature>
<dbReference type="InParanoid" id="A0A540VDL7"/>
<dbReference type="RefSeq" id="WP_141611017.1">
    <property type="nucleotide sequence ID" value="NZ_VIGC02000020.1"/>
</dbReference>